<dbReference type="AlphaFoldDB" id="A0A974Y0S7"/>
<dbReference type="EMBL" id="CP071518">
    <property type="protein sequence ID" value="QSX79307.1"/>
    <property type="molecule type" value="Genomic_DNA"/>
</dbReference>
<feature type="chain" id="PRO_5037285119" description="Lipoprotein" evidence="1">
    <location>
        <begin position="23"/>
        <end position="135"/>
    </location>
</feature>
<organism evidence="2 3">
    <name type="scientific">Agrilutibacter solisilvae</name>
    <dbReference type="NCBI Taxonomy" id="2763317"/>
    <lineage>
        <taxon>Bacteria</taxon>
        <taxon>Pseudomonadati</taxon>
        <taxon>Pseudomonadota</taxon>
        <taxon>Gammaproteobacteria</taxon>
        <taxon>Lysobacterales</taxon>
        <taxon>Lysobacteraceae</taxon>
        <taxon>Agrilutibacter</taxon>
    </lineage>
</organism>
<keyword evidence="1" id="KW-0732">Signal</keyword>
<feature type="signal peptide" evidence="1">
    <location>
        <begin position="1"/>
        <end position="22"/>
    </location>
</feature>
<sequence length="135" mass="14976">MRFASVVLAALSLFAFAPGVQARSQELVDPAPVSVPAGMEQEALVKDIKRALIGRGWAVASEQPGVIESTLHLRDHVARIKVTYDTQQVQFTYVDSTNLDYKERKGKRMIHGNYLGWISYLVADLTTNMQVTALQ</sequence>
<evidence type="ECO:0008006" key="4">
    <source>
        <dbReference type="Google" id="ProtNLM"/>
    </source>
</evidence>
<reference evidence="2 3" key="1">
    <citation type="submission" date="2021-03" db="EMBL/GenBank/DDBJ databases">
        <title>Lysobacter sp. nov. isolated from soil of gangwondo yeongwol, south Korea.</title>
        <authorList>
            <person name="Kim K.R."/>
            <person name="Kim K.H."/>
            <person name="Jeon C.O."/>
        </authorList>
    </citation>
    <scope>NUCLEOTIDE SEQUENCE [LARGE SCALE GENOMIC DNA]</scope>
    <source>
        <strain evidence="2 3">R19</strain>
    </source>
</reference>
<dbReference type="KEGG" id="lsf:I8J32_005385"/>
<evidence type="ECO:0000313" key="3">
    <source>
        <dbReference type="Proteomes" id="UP000639274"/>
    </source>
</evidence>
<proteinExistence type="predicted"/>
<protein>
    <recommendedName>
        <fullName evidence="4">Lipoprotein</fullName>
    </recommendedName>
</protein>
<dbReference type="RefSeq" id="WP_200614595.1">
    <property type="nucleotide sequence ID" value="NZ_CP071518.1"/>
</dbReference>
<evidence type="ECO:0000256" key="1">
    <source>
        <dbReference type="SAM" id="SignalP"/>
    </source>
</evidence>
<accession>A0A974Y0S7</accession>
<keyword evidence="3" id="KW-1185">Reference proteome</keyword>
<gene>
    <name evidence="2" type="ORF">I8J32_005385</name>
</gene>
<name>A0A974Y0S7_9GAMM</name>
<evidence type="ECO:0000313" key="2">
    <source>
        <dbReference type="EMBL" id="QSX79307.1"/>
    </source>
</evidence>
<dbReference type="Proteomes" id="UP000639274">
    <property type="component" value="Chromosome"/>
</dbReference>